<dbReference type="STRING" id="1117647.M5M_02970"/>
<feature type="compositionally biased region" description="Polar residues" evidence="1">
    <location>
        <begin position="64"/>
        <end position="81"/>
    </location>
</feature>
<dbReference type="EMBL" id="CP003746">
    <property type="protein sequence ID" value="AFU97805.1"/>
    <property type="molecule type" value="Genomic_DNA"/>
</dbReference>
<sequence>MALVAAQGASPFTVTALRDALIEQAPALSDDPANLRRWINTRIRDWVRRGLVVASAGSQRKRQFQATSAFDQLTSATRQPESSPPAPSTQKAPGTTAPSGERDESLVLLSRELEQYRLRSLSQLSEIEEYKRVRDQFPALQSQATARFQATLDANYRLLGKVRALEALLAESTQ</sequence>
<name>K4KHZ0_SIMAS</name>
<dbReference type="RefSeq" id="WP_015045978.1">
    <property type="nucleotide sequence ID" value="NC_018868.3"/>
</dbReference>
<evidence type="ECO:0000313" key="3">
    <source>
        <dbReference type="Proteomes" id="UP000000466"/>
    </source>
</evidence>
<reference evidence="2 3" key="1">
    <citation type="journal article" date="2013" name="Genome Announc.">
        <title>Complete genome sequence of Simiduia agarivorans SA1(T), a marine bacterium able to degrade a variety of polysaccharides.</title>
        <authorList>
            <person name="Lin S.Y."/>
            <person name="Shieh W.Y."/>
            <person name="Chen J.S."/>
            <person name="Tang S.L."/>
        </authorList>
    </citation>
    <scope>NUCLEOTIDE SEQUENCE [LARGE SCALE GENOMIC DNA]</scope>
    <source>
        <strain evidence="3">DSM 21679 / JCM 13881 / BCRC 17597 / SA1</strain>
    </source>
</reference>
<dbReference type="KEGG" id="saga:M5M_02970"/>
<organism evidence="2 3">
    <name type="scientific">Simiduia agarivorans (strain DSM 21679 / JCM 13881 / BCRC 17597 / SA1)</name>
    <dbReference type="NCBI Taxonomy" id="1117647"/>
    <lineage>
        <taxon>Bacteria</taxon>
        <taxon>Pseudomonadati</taxon>
        <taxon>Pseudomonadota</taxon>
        <taxon>Gammaproteobacteria</taxon>
        <taxon>Cellvibrionales</taxon>
        <taxon>Cellvibrionaceae</taxon>
        <taxon>Simiduia</taxon>
    </lineage>
</organism>
<evidence type="ECO:0000256" key="1">
    <source>
        <dbReference type="SAM" id="MobiDB-lite"/>
    </source>
</evidence>
<gene>
    <name evidence="2" type="ordered locus">M5M_02970</name>
</gene>
<feature type="compositionally biased region" description="Polar residues" evidence="1">
    <location>
        <begin position="88"/>
        <end position="98"/>
    </location>
</feature>
<protein>
    <submittedName>
        <fullName evidence="2">Uncharacterized protein</fullName>
    </submittedName>
</protein>
<dbReference type="AlphaFoldDB" id="K4KHZ0"/>
<proteinExistence type="predicted"/>
<dbReference type="eggNOG" id="ENOG503350N">
    <property type="taxonomic scope" value="Bacteria"/>
</dbReference>
<evidence type="ECO:0000313" key="2">
    <source>
        <dbReference type="EMBL" id="AFU97805.1"/>
    </source>
</evidence>
<dbReference type="Proteomes" id="UP000000466">
    <property type="component" value="Chromosome"/>
</dbReference>
<accession>K4KHZ0</accession>
<feature type="region of interest" description="Disordered" evidence="1">
    <location>
        <begin position="64"/>
        <end position="103"/>
    </location>
</feature>
<keyword evidence="3" id="KW-1185">Reference proteome</keyword>
<dbReference type="HOGENOM" id="CLU_1539027_0_0_6"/>